<dbReference type="EMBL" id="BSYO01000040">
    <property type="protein sequence ID" value="GMH31475.1"/>
    <property type="molecule type" value="Genomic_DNA"/>
</dbReference>
<dbReference type="Proteomes" id="UP001279734">
    <property type="component" value="Unassembled WGS sequence"/>
</dbReference>
<evidence type="ECO:0000313" key="3">
    <source>
        <dbReference type="Proteomes" id="UP001279734"/>
    </source>
</evidence>
<feature type="compositionally biased region" description="Polar residues" evidence="1">
    <location>
        <begin position="23"/>
        <end position="44"/>
    </location>
</feature>
<feature type="region of interest" description="Disordered" evidence="1">
    <location>
        <begin position="1"/>
        <end position="61"/>
    </location>
</feature>
<evidence type="ECO:0000313" key="2">
    <source>
        <dbReference type="EMBL" id="GMH31475.1"/>
    </source>
</evidence>
<gene>
    <name evidence="2" type="ORF">Nepgr_033318</name>
</gene>
<dbReference type="AlphaFoldDB" id="A0AAD3TK99"/>
<sequence>MKNTENAEQEAEVKNGELDVENGESNGSLTRVPQTSSLDNDVTPPSTPSDDKENLKPLRGYEALEPLDGEVKQCQPLGEDAVFQPLEGEEREL</sequence>
<name>A0AAD3TK99_NEPGR</name>
<protein>
    <submittedName>
        <fullName evidence="2">Uncharacterized protein</fullName>
    </submittedName>
</protein>
<accession>A0AAD3TK99</accession>
<evidence type="ECO:0000256" key="1">
    <source>
        <dbReference type="SAM" id="MobiDB-lite"/>
    </source>
</evidence>
<reference evidence="2" key="1">
    <citation type="submission" date="2023-05" db="EMBL/GenBank/DDBJ databases">
        <title>Nepenthes gracilis genome sequencing.</title>
        <authorList>
            <person name="Fukushima K."/>
        </authorList>
    </citation>
    <scope>NUCLEOTIDE SEQUENCE</scope>
    <source>
        <strain evidence="2">SING2019-196</strain>
    </source>
</reference>
<proteinExistence type="predicted"/>
<organism evidence="2 3">
    <name type="scientific">Nepenthes gracilis</name>
    <name type="common">Slender pitcher plant</name>
    <dbReference type="NCBI Taxonomy" id="150966"/>
    <lineage>
        <taxon>Eukaryota</taxon>
        <taxon>Viridiplantae</taxon>
        <taxon>Streptophyta</taxon>
        <taxon>Embryophyta</taxon>
        <taxon>Tracheophyta</taxon>
        <taxon>Spermatophyta</taxon>
        <taxon>Magnoliopsida</taxon>
        <taxon>eudicotyledons</taxon>
        <taxon>Gunneridae</taxon>
        <taxon>Pentapetalae</taxon>
        <taxon>Caryophyllales</taxon>
        <taxon>Nepenthaceae</taxon>
        <taxon>Nepenthes</taxon>
    </lineage>
</organism>
<keyword evidence="3" id="KW-1185">Reference proteome</keyword>
<comment type="caution">
    <text evidence="2">The sequence shown here is derived from an EMBL/GenBank/DDBJ whole genome shotgun (WGS) entry which is preliminary data.</text>
</comment>